<protein>
    <recommendedName>
        <fullName evidence="4">Cys-tRNA(Pro)/Cys-tRNA(Cys) deacylase</fullName>
        <ecNumber evidence="4">4.2.-.-</ecNumber>
    </recommendedName>
</protein>
<evidence type="ECO:0000313" key="7">
    <source>
        <dbReference type="Proteomes" id="UP000008914"/>
    </source>
</evidence>
<comment type="similarity">
    <text evidence="1 4">Belongs to the prolyl-tRNA editing family. YbaK/EbsC subfamily.</text>
</comment>
<keyword evidence="3 4" id="KW-0456">Lyase</keyword>
<dbReference type="eggNOG" id="COG2606">
    <property type="taxonomic scope" value="Bacteria"/>
</dbReference>
<dbReference type="Gene3D" id="3.90.960.10">
    <property type="entry name" value="YbaK/aminoacyl-tRNA synthetase-associated domain"/>
    <property type="match status" value="1"/>
</dbReference>
<evidence type="ECO:0000256" key="2">
    <source>
        <dbReference type="ARBA" id="ARBA00022917"/>
    </source>
</evidence>
<keyword evidence="2 4" id="KW-0648">Protein biosynthesis</keyword>
<organism evidence="6 7">
    <name type="scientific">Intrasporangium calvum (strain ATCC 23552 / DSM 43043 / JCM 3097 / NBRC 12989 / NCIMB 10167 / NRRL B-3866 / 7 KIP)</name>
    <dbReference type="NCBI Taxonomy" id="710696"/>
    <lineage>
        <taxon>Bacteria</taxon>
        <taxon>Bacillati</taxon>
        <taxon>Actinomycetota</taxon>
        <taxon>Actinomycetes</taxon>
        <taxon>Micrococcales</taxon>
        <taxon>Intrasporangiaceae</taxon>
        <taxon>Intrasporangium</taxon>
    </lineage>
</organism>
<dbReference type="EMBL" id="CP002343">
    <property type="protein sequence ID" value="ADU48299.1"/>
    <property type="molecule type" value="Genomic_DNA"/>
</dbReference>
<dbReference type="GO" id="GO:0002161">
    <property type="term" value="F:aminoacyl-tRNA deacylase activity"/>
    <property type="evidence" value="ECO:0007669"/>
    <property type="project" value="InterPro"/>
</dbReference>
<dbReference type="GO" id="GO:0006412">
    <property type="term" value="P:translation"/>
    <property type="evidence" value="ECO:0007669"/>
    <property type="project" value="UniProtKB-KW"/>
</dbReference>
<dbReference type="Proteomes" id="UP000008914">
    <property type="component" value="Chromosome"/>
</dbReference>
<evidence type="ECO:0000256" key="4">
    <source>
        <dbReference type="PIRNR" id="PIRNR006181"/>
    </source>
</evidence>
<dbReference type="KEGG" id="ica:Intca_1787"/>
<name>E6SAM6_INTC7</name>
<dbReference type="SUPFAM" id="SSF55826">
    <property type="entry name" value="YbaK/ProRS associated domain"/>
    <property type="match status" value="1"/>
</dbReference>
<dbReference type="STRING" id="710696.Intca_1787"/>
<dbReference type="AlphaFoldDB" id="E6SAM6"/>
<dbReference type="HOGENOM" id="CLU_094875_1_1_11"/>
<evidence type="ECO:0000313" key="6">
    <source>
        <dbReference type="EMBL" id="ADU48299.1"/>
    </source>
</evidence>
<proteinExistence type="inferred from homology"/>
<evidence type="ECO:0000256" key="3">
    <source>
        <dbReference type="ARBA" id="ARBA00023239"/>
    </source>
</evidence>
<dbReference type="OrthoDB" id="9809296at2"/>
<dbReference type="InterPro" id="IPR007214">
    <property type="entry name" value="YbaK/aa-tRNA-synth-assoc-dom"/>
</dbReference>
<evidence type="ECO:0000256" key="1">
    <source>
        <dbReference type="ARBA" id="ARBA00009798"/>
    </source>
</evidence>
<gene>
    <name evidence="6" type="ordered locus">Intca_1787</name>
</gene>
<reference evidence="6 7" key="1">
    <citation type="journal article" date="2010" name="Stand. Genomic Sci.">
        <title>Complete genome sequence of Intrasporangium calvum type strain (7 KIP).</title>
        <authorList>
            <person name="Del Rio T.G."/>
            <person name="Chertkov O."/>
            <person name="Yasawong M."/>
            <person name="Lucas S."/>
            <person name="Deshpande S."/>
            <person name="Cheng J.F."/>
            <person name="Detter C."/>
            <person name="Tapia R."/>
            <person name="Han C."/>
            <person name="Goodwin L."/>
            <person name="Pitluck S."/>
            <person name="Liolios K."/>
            <person name="Ivanova N."/>
            <person name="Mavromatis K."/>
            <person name="Pati A."/>
            <person name="Chen A."/>
            <person name="Palaniappan K."/>
            <person name="Land M."/>
            <person name="Hauser L."/>
            <person name="Chang Y.J."/>
            <person name="Jeffries C.D."/>
            <person name="Rohde M."/>
            <person name="Pukall R."/>
            <person name="Sikorski J."/>
            <person name="Goker M."/>
            <person name="Woyke T."/>
            <person name="Bristow J."/>
            <person name="Eisen J.A."/>
            <person name="Markowitz V."/>
            <person name="Hugenholtz P."/>
            <person name="Kyrpides N.C."/>
            <person name="Klenk H.P."/>
            <person name="Lapidus A."/>
        </authorList>
    </citation>
    <scope>NUCLEOTIDE SEQUENCE [LARGE SCALE GENOMIC DNA]</scope>
    <source>
        <strain evidence="7">ATCC 23552 / DSM 43043 / JCM 3097 / NBRC 12989 / 7 KIP</strain>
    </source>
</reference>
<dbReference type="EC" id="4.2.-.-" evidence="4"/>
<evidence type="ECO:0000259" key="5">
    <source>
        <dbReference type="Pfam" id="PF04073"/>
    </source>
</evidence>
<dbReference type="InterPro" id="IPR036754">
    <property type="entry name" value="YbaK/aa-tRNA-synt-asso_dom_sf"/>
</dbReference>
<dbReference type="PIRSF" id="PIRSF006181">
    <property type="entry name" value="EbsC_YbaK"/>
    <property type="match status" value="1"/>
</dbReference>
<dbReference type="CDD" id="cd00002">
    <property type="entry name" value="YbaK_deacylase"/>
    <property type="match status" value="1"/>
</dbReference>
<feature type="domain" description="YbaK/aminoacyl-tRNA synthetase-associated" evidence="5">
    <location>
        <begin position="44"/>
        <end position="156"/>
    </location>
</feature>
<dbReference type="InterPro" id="IPR004369">
    <property type="entry name" value="Prolyl-tRNA_editing_YbaK/EbsC"/>
</dbReference>
<keyword evidence="7" id="KW-1185">Reference proteome</keyword>
<dbReference type="PANTHER" id="PTHR30411">
    <property type="entry name" value="CYTOPLASMIC PROTEIN"/>
    <property type="match status" value="1"/>
</dbReference>
<dbReference type="RefSeq" id="WP_013492614.1">
    <property type="nucleotide sequence ID" value="NC_014830.1"/>
</dbReference>
<dbReference type="GO" id="GO:0016829">
    <property type="term" value="F:lyase activity"/>
    <property type="evidence" value="ECO:0007669"/>
    <property type="project" value="UniProtKB-KW"/>
</dbReference>
<accession>E6SAM6</accession>
<sequence length="168" mass="17344">MSPPRRRPRSAGPATPATVALDVLGVDYRGHTYRHDAAETGYGAEAARELGVPAERIFKTLLVDTGDGLAVAVVPVAGQLDLKAMAAALGVKAVRLADPADAARSSGYVIGGISPLGQKRRLPTVVDTSATDQATIYVSGGRRGFQLELSPVELLRATDGSASPVARA</sequence>
<dbReference type="PANTHER" id="PTHR30411:SF0">
    <property type="entry name" value="CYS-TRNA(PRO)_CYS-TRNA(CYS) DEACYLASE YBAK"/>
    <property type="match status" value="1"/>
</dbReference>
<dbReference type="NCBIfam" id="TIGR00011">
    <property type="entry name" value="YbaK_EbsC"/>
    <property type="match status" value="1"/>
</dbReference>
<dbReference type="Pfam" id="PF04073">
    <property type="entry name" value="tRNA_edit"/>
    <property type="match status" value="1"/>
</dbReference>